<keyword evidence="2 5" id="KW-0812">Transmembrane</keyword>
<dbReference type="NCBIfam" id="TIGR01593">
    <property type="entry name" value="holin_tox_secr"/>
    <property type="match status" value="1"/>
</dbReference>
<dbReference type="OrthoDB" id="88184at2"/>
<evidence type="ECO:0000256" key="5">
    <source>
        <dbReference type="SAM" id="Phobius"/>
    </source>
</evidence>
<dbReference type="Pfam" id="PF05105">
    <property type="entry name" value="Phage_holin_4_1"/>
    <property type="match status" value="1"/>
</dbReference>
<evidence type="ECO:0000256" key="1">
    <source>
        <dbReference type="ARBA" id="ARBA00004141"/>
    </source>
</evidence>
<evidence type="ECO:0000313" key="6">
    <source>
        <dbReference type="EMBL" id="ACV09615.1"/>
    </source>
</evidence>
<dbReference type="KEGG" id="jde:Jden_1976"/>
<evidence type="ECO:0000256" key="4">
    <source>
        <dbReference type="ARBA" id="ARBA00023136"/>
    </source>
</evidence>
<reference evidence="6 7" key="1">
    <citation type="journal article" date="2009" name="Stand. Genomic Sci.">
        <title>Complete genome sequence of Jonesia denitrificans type strain (Prevot 55134).</title>
        <authorList>
            <person name="Pukall R."/>
            <person name="Gehrich-Schroter G."/>
            <person name="Lapidus A."/>
            <person name="Nolan M."/>
            <person name="Glavina Del Rio T."/>
            <person name="Lucas S."/>
            <person name="Chen F."/>
            <person name="Tice H."/>
            <person name="Pitluck S."/>
            <person name="Cheng J.F."/>
            <person name="Copeland A."/>
            <person name="Saunders E."/>
            <person name="Brettin T."/>
            <person name="Detter J.C."/>
            <person name="Bruce D."/>
            <person name="Goodwin L."/>
            <person name="Pati A."/>
            <person name="Ivanova N."/>
            <person name="Mavromatis K."/>
            <person name="Ovchinnikova G."/>
            <person name="Chen A."/>
            <person name="Palaniappan K."/>
            <person name="Land M."/>
            <person name="Hauser L."/>
            <person name="Chang Y.J."/>
            <person name="Jeffries C.D."/>
            <person name="Chain P."/>
            <person name="Goker M."/>
            <person name="Bristow J."/>
            <person name="Eisen J.A."/>
            <person name="Markowitz V."/>
            <person name="Hugenholtz P."/>
            <person name="Kyrpides N.C."/>
            <person name="Klenk H.P."/>
            <person name="Han C."/>
        </authorList>
    </citation>
    <scope>NUCLEOTIDE SEQUENCE [LARGE SCALE GENOMIC DNA]</scope>
    <source>
        <strain evidence="7">ATCC 14870 / DSM 20603 / BCRC 15368 / CIP 55.134 / JCM 11481 / NBRC 15587 / NCTC 10816 / Prevot 55134</strain>
    </source>
</reference>
<name>C7R0F1_JONDD</name>
<feature type="transmembrane region" description="Helical" evidence="5">
    <location>
        <begin position="65"/>
        <end position="83"/>
    </location>
</feature>
<proteinExistence type="predicted"/>
<dbReference type="GO" id="GO:0016020">
    <property type="term" value="C:membrane"/>
    <property type="evidence" value="ECO:0007669"/>
    <property type="project" value="UniProtKB-SubCell"/>
</dbReference>
<evidence type="ECO:0000256" key="3">
    <source>
        <dbReference type="ARBA" id="ARBA00022989"/>
    </source>
</evidence>
<organism evidence="6 7">
    <name type="scientific">Jonesia denitrificans (strain ATCC 14870 / DSM 20603 / BCRC 15368 / CIP 55.134 / JCM 11481 / NBRC 15587 / NCTC 10816 / Prevot 55134)</name>
    <name type="common">Listeria denitrificans</name>
    <dbReference type="NCBI Taxonomy" id="471856"/>
    <lineage>
        <taxon>Bacteria</taxon>
        <taxon>Bacillati</taxon>
        <taxon>Actinomycetota</taxon>
        <taxon>Actinomycetes</taxon>
        <taxon>Micrococcales</taxon>
        <taxon>Jonesiaceae</taxon>
        <taxon>Jonesia</taxon>
    </lineage>
</organism>
<dbReference type="STRING" id="471856.Jden_1976"/>
<comment type="subcellular location">
    <subcellularLocation>
        <location evidence="1">Membrane</location>
        <topology evidence="1">Multi-pass membrane protein</topology>
    </subcellularLocation>
</comment>
<dbReference type="RefSeq" id="WP_015772243.1">
    <property type="nucleotide sequence ID" value="NC_013174.1"/>
</dbReference>
<evidence type="ECO:0000256" key="2">
    <source>
        <dbReference type="ARBA" id="ARBA00022692"/>
    </source>
</evidence>
<keyword evidence="4 5" id="KW-0472">Membrane</keyword>
<gene>
    <name evidence="6" type="ordered locus">Jden_1976</name>
</gene>
<keyword evidence="3 5" id="KW-1133">Transmembrane helix</keyword>
<dbReference type="AlphaFoldDB" id="C7R0F1"/>
<evidence type="ECO:0000313" key="7">
    <source>
        <dbReference type="Proteomes" id="UP000000628"/>
    </source>
</evidence>
<dbReference type="Proteomes" id="UP000000628">
    <property type="component" value="Chromosome"/>
</dbReference>
<dbReference type="eggNOG" id="COG4824">
    <property type="taxonomic scope" value="Bacteria"/>
</dbReference>
<feature type="transmembrane region" description="Helical" evidence="5">
    <location>
        <begin position="20"/>
        <end position="44"/>
    </location>
</feature>
<dbReference type="HOGENOM" id="CLU_125939_0_0_11"/>
<keyword evidence="7" id="KW-1185">Reference proteome</keyword>
<sequence length="117" mass="12253">MGTDTILGSTDLVMSGVGGWFGGFDGLFHALVAFVVADYVSGVLAAVSERRLSSSAGFRGISRKILIFTFVCFAHVLDAYALGGSGVLRTATIFFYISNEGISLIENATRLGLPVPA</sequence>
<accession>C7R0F1</accession>
<dbReference type="InterPro" id="IPR006480">
    <property type="entry name" value="Phage_holin_4_1"/>
</dbReference>
<protein>
    <submittedName>
        <fullName evidence="6">Toxin secretion/phage lysis holin</fullName>
    </submittedName>
</protein>
<dbReference type="EMBL" id="CP001706">
    <property type="protein sequence ID" value="ACV09615.1"/>
    <property type="molecule type" value="Genomic_DNA"/>
</dbReference>